<keyword evidence="4" id="KW-0812">Transmembrane</keyword>
<keyword evidence="4" id="KW-0472">Membrane</keyword>
<dbReference type="Proteomes" id="UP000322244">
    <property type="component" value="Unassembled WGS sequence"/>
</dbReference>
<dbReference type="Gene3D" id="3.30.565.10">
    <property type="entry name" value="Histidine kinase-like ATPase, C-terminal domain"/>
    <property type="match status" value="1"/>
</dbReference>
<sequence>MATTAGAAAALTSIPSAHDRLTRSAAAFAGVGGLFYGVVLMPDILGQTILSPAWWTPCAVIAVFGSALAIVIAAARGSIRAIHCSISTFAIVYLVAIATWFVSYDGAATLSNEKGLWLSMFPGLAALAVSITWRPTAVFGYLALACVMCQLQGFNARIDHGNNPVFFEIAFGFTFSALFTAACMGVVRAGRILDETALSARTNAAQSAATEARGAERRRFDALIHDGAMATFLSASRADNTAELAAQATATLRQLDRLRSGASSADTFDAAGLVTHIRTSAAAIDDNAPIVVALQPNSSELQVPPEVARALGAGVIEAIRNIERHAGAASYEVRVDVDGSSARIDVVDDGVGFDPTAVPPHRLGLQVSIRGRFDELDNGWSRVESARGVGTRISMGWRRV</sequence>
<name>A0A5A7S2U2_9NOCA</name>
<dbReference type="InterPro" id="IPR050482">
    <property type="entry name" value="Sensor_HK_TwoCompSys"/>
</dbReference>
<dbReference type="AlphaFoldDB" id="A0A5A7S2U2"/>
<keyword evidence="4" id="KW-1133">Transmembrane helix</keyword>
<keyword evidence="5" id="KW-0547">Nucleotide-binding</keyword>
<dbReference type="PANTHER" id="PTHR24421:SF61">
    <property type="entry name" value="OXYGEN SENSOR HISTIDINE KINASE NREB"/>
    <property type="match status" value="1"/>
</dbReference>
<dbReference type="OrthoDB" id="144293at2"/>
<gene>
    <name evidence="5" type="ORF">FOY51_23660</name>
</gene>
<keyword evidence="2" id="KW-0418">Kinase</keyword>
<evidence type="ECO:0000313" key="5">
    <source>
        <dbReference type="EMBL" id="KAA0018481.1"/>
    </source>
</evidence>
<protein>
    <submittedName>
        <fullName evidence="5">ATP-binding protein</fullName>
    </submittedName>
</protein>
<keyword evidence="6" id="KW-1185">Reference proteome</keyword>
<feature type="transmembrane region" description="Helical" evidence="4">
    <location>
        <begin position="53"/>
        <end position="75"/>
    </location>
</feature>
<comment type="caution">
    <text evidence="5">The sequence shown here is derived from an EMBL/GenBank/DDBJ whole genome shotgun (WGS) entry which is preliminary data.</text>
</comment>
<evidence type="ECO:0000256" key="2">
    <source>
        <dbReference type="ARBA" id="ARBA00022777"/>
    </source>
</evidence>
<dbReference type="SUPFAM" id="SSF55874">
    <property type="entry name" value="ATPase domain of HSP90 chaperone/DNA topoisomerase II/histidine kinase"/>
    <property type="match status" value="1"/>
</dbReference>
<dbReference type="GO" id="GO:0000160">
    <property type="term" value="P:phosphorelay signal transduction system"/>
    <property type="evidence" value="ECO:0007669"/>
    <property type="project" value="UniProtKB-KW"/>
</dbReference>
<evidence type="ECO:0000256" key="3">
    <source>
        <dbReference type="ARBA" id="ARBA00023012"/>
    </source>
</evidence>
<dbReference type="PANTHER" id="PTHR24421">
    <property type="entry name" value="NITRATE/NITRITE SENSOR PROTEIN NARX-RELATED"/>
    <property type="match status" value="1"/>
</dbReference>
<dbReference type="RefSeq" id="WP_149432742.1">
    <property type="nucleotide sequence ID" value="NZ_VLNY01000017.1"/>
</dbReference>
<keyword evidence="1" id="KW-0808">Transferase</keyword>
<accession>A0A5A7S2U2</accession>
<keyword evidence="5" id="KW-0067">ATP-binding</keyword>
<dbReference type="GO" id="GO:0005524">
    <property type="term" value="F:ATP binding"/>
    <property type="evidence" value="ECO:0007669"/>
    <property type="project" value="UniProtKB-KW"/>
</dbReference>
<keyword evidence="3" id="KW-0902">Two-component regulatory system</keyword>
<reference evidence="5 6" key="1">
    <citation type="submission" date="2019-07" db="EMBL/GenBank/DDBJ databases">
        <title>Rhodococcus cavernicolus sp. nov., isolated from a cave.</title>
        <authorList>
            <person name="Lee S.D."/>
        </authorList>
    </citation>
    <scope>NUCLEOTIDE SEQUENCE [LARGE SCALE GENOMIC DNA]</scope>
    <source>
        <strain evidence="5 6">C1-24</strain>
    </source>
</reference>
<feature type="transmembrane region" description="Helical" evidence="4">
    <location>
        <begin position="166"/>
        <end position="187"/>
    </location>
</feature>
<dbReference type="GO" id="GO:0016301">
    <property type="term" value="F:kinase activity"/>
    <property type="evidence" value="ECO:0007669"/>
    <property type="project" value="UniProtKB-KW"/>
</dbReference>
<evidence type="ECO:0000313" key="6">
    <source>
        <dbReference type="Proteomes" id="UP000322244"/>
    </source>
</evidence>
<feature type="transmembrane region" description="Helical" evidence="4">
    <location>
        <begin position="82"/>
        <end position="103"/>
    </location>
</feature>
<dbReference type="EMBL" id="VLNY01000017">
    <property type="protein sequence ID" value="KAA0018481.1"/>
    <property type="molecule type" value="Genomic_DNA"/>
</dbReference>
<evidence type="ECO:0000256" key="4">
    <source>
        <dbReference type="SAM" id="Phobius"/>
    </source>
</evidence>
<organism evidence="5 6">
    <name type="scientific">Antrihabitans cavernicola</name>
    <dbReference type="NCBI Taxonomy" id="2495913"/>
    <lineage>
        <taxon>Bacteria</taxon>
        <taxon>Bacillati</taxon>
        <taxon>Actinomycetota</taxon>
        <taxon>Actinomycetes</taxon>
        <taxon>Mycobacteriales</taxon>
        <taxon>Nocardiaceae</taxon>
        <taxon>Antrihabitans</taxon>
    </lineage>
</organism>
<evidence type="ECO:0000256" key="1">
    <source>
        <dbReference type="ARBA" id="ARBA00022679"/>
    </source>
</evidence>
<proteinExistence type="predicted"/>
<dbReference type="InterPro" id="IPR036890">
    <property type="entry name" value="HATPase_C_sf"/>
</dbReference>